<feature type="domain" description="YetF C-terminal" evidence="8">
    <location>
        <begin position="86"/>
        <end position="220"/>
    </location>
</feature>
<evidence type="ECO:0000259" key="8">
    <source>
        <dbReference type="Pfam" id="PF04239"/>
    </source>
</evidence>
<dbReference type="EMBL" id="SDOZ01000002">
    <property type="protein sequence ID" value="RXZ60950.1"/>
    <property type="molecule type" value="Genomic_DNA"/>
</dbReference>
<evidence type="ECO:0000256" key="5">
    <source>
        <dbReference type="ARBA" id="ARBA00022989"/>
    </source>
</evidence>
<feature type="transmembrane region" description="Helical" evidence="7">
    <location>
        <begin position="63"/>
        <end position="84"/>
    </location>
</feature>
<evidence type="ECO:0000256" key="2">
    <source>
        <dbReference type="ARBA" id="ARBA00006448"/>
    </source>
</evidence>
<dbReference type="Pfam" id="PF20730">
    <property type="entry name" value="YetF_N"/>
    <property type="match status" value="1"/>
</dbReference>
<dbReference type="OrthoDB" id="9778331at2"/>
<dbReference type="Pfam" id="PF04239">
    <property type="entry name" value="DUF421"/>
    <property type="match status" value="1"/>
</dbReference>
<feature type="domain" description="YetF-like N-terminal transmembrane" evidence="9">
    <location>
        <begin position="15"/>
        <end position="82"/>
    </location>
</feature>
<dbReference type="RefSeq" id="WP_129223136.1">
    <property type="nucleotide sequence ID" value="NZ_SDOZ01000002.1"/>
</dbReference>
<gene>
    <name evidence="10" type="ORF">ESZ91_00780</name>
</gene>
<comment type="similarity">
    <text evidence="2">Belongs to the UPF0702 family.</text>
</comment>
<sequence length="233" mass="26562">MLFGIHPLGWVFINSFVAFIYLFIISKILGKKQIAQLEFIDYTVGISLGSIAAEMSFDSDTPFYYYLIAMTIFFLLALLVAIVGRKTTFFKRILKGKPSTLIYEGKIDYKQLSKNKIDVNDLLSMLREKNYFDVRDVAYAIFEPSGELSVLPKGNQKPVVIEDIDKEAVQPASLSNVLIVDGVVSKSGLSELGKDVKWLFERLDIRSRYKLNDIIYASYDSESDSFDVHYKDR</sequence>
<keyword evidence="6 7" id="KW-0472">Membrane</keyword>
<protein>
    <submittedName>
        <fullName evidence="10">DUF421 domain-containing protein</fullName>
    </submittedName>
</protein>
<evidence type="ECO:0000256" key="3">
    <source>
        <dbReference type="ARBA" id="ARBA00022475"/>
    </source>
</evidence>
<dbReference type="InterPro" id="IPR007353">
    <property type="entry name" value="DUF421"/>
</dbReference>
<accession>A0A4Q2KAM9</accession>
<dbReference type="Proteomes" id="UP000291269">
    <property type="component" value="Unassembled WGS sequence"/>
</dbReference>
<evidence type="ECO:0000256" key="1">
    <source>
        <dbReference type="ARBA" id="ARBA00004651"/>
    </source>
</evidence>
<organism evidence="10 11">
    <name type="scientific">Candidatus Borkfalkia ceftriaxoniphila</name>
    <dbReference type="NCBI Taxonomy" id="2508949"/>
    <lineage>
        <taxon>Bacteria</taxon>
        <taxon>Bacillati</taxon>
        <taxon>Bacillota</taxon>
        <taxon>Clostridia</taxon>
        <taxon>Christensenellales</taxon>
        <taxon>Christensenellaceae</taxon>
        <taxon>Candidatus Borkfalkia</taxon>
    </lineage>
</organism>
<evidence type="ECO:0000313" key="11">
    <source>
        <dbReference type="Proteomes" id="UP000291269"/>
    </source>
</evidence>
<evidence type="ECO:0000313" key="10">
    <source>
        <dbReference type="EMBL" id="RXZ60950.1"/>
    </source>
</evidence>
<keyword evidence="3" id="KW-1003">Cell membrane</keyword>
<evidence type="ECO:0000256" key="4">
    <source>
        <dbReference type="ARBA" id="ARBA00022692"/>
    </source>
</evidence>
<dbReference type="PANTHER" id="PTHR34582:SF6">
    <property type="entry name" value="UPF0702 TRANSMEMBRANE PROTEIN YCAP"/>
    <property type="match status" value="1"/>
</dbReference>
<keyword evidence="11" id="KW-1185">Reference proteome</keyword>
<comment type="subcellular location">
    <subcellularLocation>
        <location evidence="1">Cell membrane</location>
        <topology evidence="1">Multi-pass membrane protein</topology>
    </subcellularLocation>
</comment>
<evidence type="ECO:0000259" key="9">
    <source>
        <dbReference type="Pfam" id="PF20730"/>
    </source>
</evidence>
<reference evidence="10 11" key="1">
    <citation type="journal article" date="2019" name="Gut">
        <title>Antibiotics-induced monodominance of a novel gut bacterial order.</title>
        <authorList>
            <person name="Hildebrand F."/>
            <person name="Moitinho-Silva L."/>
            <person name="Blasche S."/>
            <person name="Jahn M.T."/>
            <person name="Gossmann T.I."/>
            <person name="Heuerta-Cepas J."/>
            <person name="Hercog R."/>
            <person name="Luetge M."/>
            <person name="Bahram M."/>
            <person name="Pryszlak A."/>
            <person name="Alves R.J."/>
            <person name="Waszak S.M."/>
            <person name="Zhu A."/>
            <person name="Ye L."/>
            <person name="Costea P.I."/>
            <person name="Aalvink S."/>
            <person name="Belzer C."/>
            <person name="Forslund S.K."/>
            <person name="Sunagawa S."/>
            <person name="Hentschel U."/>
            <person name="Merten C."/>
            <person name="Patil K.R."/>
            <person name="Benes V."/>
            <person name="Bork P."/>
        </authorList>
    </citation>
    <scope>NUCLEOTIDE SEQUENCE [LARGE SCALE GENOMIC DNA]</scope>
    <source>
        <strain evidence="10 11">HDS1380</strain>
    </source>
</reference>
<dbReference type="AlphaFoldDB" id="A0A4Q2KAM9"/>
<comment type="caution">
    <text evidence="10">The sequence shown here is derived from an EMBL/GenBank/DDBJ whole genome shotgun (WGS) entry which is preliminary data.</text>
</comment>
<feature type="transmembrane region" description="Helical" evidence="7">
    <location>
        <begin position="6"/>
        <end position="25"/>
    </location>
</feature>
<keyword evidence="4 7" id="KW-0812">Transmembrane</keyword>
<proteinExistence type="inferred from homology"/>
<dbReference type="GO" id="GO:0005886">
    <property type="term" value="C:plasma membrane"/>
    <property type="evidence" value="ECO:0007669"/>
    <property type="project" value="UniProtKB-SubCell"/>
</dbReference>
<dbReference type="PANTHER" id="PTHR34582">
    <property type="entry name" value="UPF0702 TRANSMEMBRANE PROTEIN YCAP"/>
    <property type="match status" value="1"/>
</dbReference>
<evidence type="ECO:0000256" key="6">
    <source>
        <dbReference type="ARBA" id="ARBA00023136"/>
    </source>
</evidence>
<name>A0A4Q2KAM9_9FIRM</name>
<evidence type="ECO:0000256" key="7">
    <source>
        <dbReference type="SAM" id="Phobius"/>
    </source>
</evidence>
<dbReference type="InterPro" id="IPR048454">
    <property type="entry name" value="YetF_N"/>
</dbReference>
<dbReference type="InterPro" id="IPR023090">
    <property type="entry name" value="UPF0702_alpha/beta_dom_sf"/>
</dbReference>
<dbReference type="Gene3D" id="3.30.240.20">
    <property type="entry name" value="bsu07140 like domains"/>
    <property type="match status" value="2"/>
</dbReference>
<keyword evidence="5 7" id="KW-1133">Transmembrane helix</keyword>